<dbReference type="EMBL" id="CP003154">
    <property type="protein sequence ID" value="AFL76413.1"/>
    <property type="molecule type" value="Genomic_DNA"/>
</dbReference>
<dbReference type="InterPro" id="IPR018392">
    <property type="entry name" value="LysM"/>
</dbReference>
<dbReference type="Gene3D" id="1.10.530.10">
    <property type="match status" value="1"/>
</dbReference>
<dbReference type="InterPro" id="IPR008258">
    <property type="entry name" value="Transglycosylase_SLT_dom_1"/>
</dbReference>
<dbReference type="PANTHER" id="PTHR37423:SF2">
    <property type="entry name" value="MEMBRANE-BOUND LYTIC MUREIN TRANSGLYCOSYLASE C"/>
    <property type="match status" value="1"/>
</dbReference>
<dbReference type="STRING" id="765911.Thivi_4622"/>
<accession>I3YHE5</accession>
<dbReference type="HOGENOM" id="CLU_027327_0_0_6"/>
<dbReference type="PROSITE" id="PS51782">
    <property type="entry name" value="LYSM"/>
    <property type="match status" value="1"/>
</dbReference>
<evidence type="ECO:0000313" key="5">
    <source>
        <dbReference type="Proteomes" id="UP000006062"/>
    </source>
</evidence>
<dbReference type="Pfam" id="PF01476">
    <property type="entry name" value="LysM"/>
    <property type="match status" value="1"/>
</dbReference>
<dbReference type="SUPFAM" id="SSF54106">
    <property type="entry name" value="LysM domain"/>
    <property type="match status" value="1"/>
</dbReference>
<protein>
    <submittedName>
        <fullName evidence="4">Soluble lytic murein transglycosylase-like protein</fullName>
    </submittedName>
</protein>
<dbReference type="InterPro" id="IPR036779">
    <property type="entry name" value="LysM_dom_sf"/>
</dbReference>
<dbReference type="Gene3D" id="3.10.350.10">
    <property type="entry name" value="LysM domain"/>
    <property type="match status" value="1"/>
</dbReference>
<evidence type="ECO:0000259" key="3">
    <source>
        <dbReference type="PROSITE" id="PS51782"/>
    </source>
</evidence>
<reference evidence="4 5" key="1">
    <citation type="submission" date="2012-06" db="EMBL/GenBank/DDBJ databases">
        <title>Complete sequence of Thiocystis violascens DSM 198.</title>
        <authorList>
            <consortium name="US DOE Joint Genome Institute"/>
            <person name="Lucas S."/>
            <person name="Han J."/>
            <person name="Lapidus A."/>
            <person name="Cheng J.-F."/>
            <person name="Goodwin L."/>
            <person name="Pitluck S."/>
            <person name="Peters L."/>
            <person name="Ovchinnikova G."/>
            <person name="Teshima H."/>
            <person name="Detter J.C."/>
            <person name="Han C."/>
            <person name="Tapia R."/>
            <person name="Land M."/>
            <person name="Hauser L."/>
            <person name="Kyrpides N."/>
            <person name="Ivanova N."/>
            <person name="Pagani I."/>
            <person name="Vogl K."/>
            <person name="Liu Z."/>
            <person name="Frigaard N.-U."/>
            <person name="Bryant D."/>
            <person name="Woyke T."/>
        </authorList>
    </citation>
    <scope>NUCLEOTIDE SEQUENCE [LARGE SCALE GENOMIC DNA]</scope>
    <source>
        <strain evidence="5">ATCC 17096 / DSM 198 / 6111</strain>
    </source>
</reference>
<dbReference type="eggNOG" id="COG0741">
    <property type="taxonomic scope" value="Bacteria"/>
</dbReference>
<dbReference type="eggNOG" id="COG1388">
    <property type="taxonomic scope" value="Bacteria"/>
</dbReference>
<dbReference type="CDD" id="cd00118">
    <property type="entry name" value="LysM"/>
    <property type="match status" value="1"/>
</dbReference>
<dbReference type="OrthoDB" id="9815002at2"/>
<comment type="similarity">
    <text evidence="1">Belongs to the transglycosylase Slt family.</text>
</comment>
<dbReference type="Proteomes" id="UP000006062">
    <property type="component" value="Chromosome"/>
</dbReference>
<feature type="domain" description="LysM" evidence="3">
    <location>
        <begin position="491"/>
        <end position="536"/>
    </location>
</feature>
<dbReference type="AlphaFoldDB" id="I3YHE5"/>
<proteinExistence type="inferred from homology"/>
<evidence type="ECO:0000256" key="1">
    <source>
        <dbReference type="ARBA" id="ARBA00007734"/>
    </source>
</evidence>
<name>I3YHE5_THIV6</name>
<keyword evidence="5" id="KW-1185">Reference proteome</keyword>
<dbReference type="SMART" id="SM00257">
    <property type="entry name" value="LysM"/>
    <property type="match status" value="1"/>
</dbReference>
<evidence type="ECO:0000256" key="2">
    <source>
        <dbReference type="SAM" id="MobiDB-lite"/>
    </source>
</evidence>
<dbReference type="PANTHER" id="PTHR37423">
    <property type="entry name" value="SOLUBLE LYTIC MUREIN TRANSGLYCOSYLASE-RELATED"/>
    <property type="match status" value="1"/>
</dbReference>
<dbReference type="Pfam" id="PF01464">
    <property type="entry name" value="SLT"/>
    <property type="match status" value="1"/>
</dbReference>
<dbReference type="CDD" id="cd16894">
    <property type="entry name" value="MltD-like"/>
    <property type="match status" value="1"/>
</dbReference>
<evidence type="ECO:0000313" key="4">
    <source>
        <dbReference type="EMBL" id="AFL76413.1"/>
    </source>
</evidence>
<dbReference type="RefSeq" id="WP_014780781.1">
    <property type="nucleotide sequence ID" value="NC_018012.1"/>
</dbReference>
<dbReference type="KEGG" id="tvi:Thivi_4622"/>
<feature type="region of interest" description="Disordered" evidence="2">
    <location>
        <begin position="32"/>
        <end position="55"/>
    </location>
</feature>
<sequence>MRPESIHARYAWVFPLSLLVLIILNGCAGSGGERDSGGQDTVQIQRDPGGSSTFPVPPEIQDNVDFWRHVYGIWSRGEVAIHDDEHLGVIYEVSRIPGPIQAGYSASQKAWLDSRTGYHASRLKMLEERIRTGQTLTPGDKELLAKFEKDGGVAALYGASDRLRAQRGLRERFRRSVEISGRYEPAFREIMKSHGLPEDLAYIPHVESSYQTNAKSSAGACGVWQFMPATGRSFMTVNDHVDERYDPILSADGAARYLSQAHRRLGSWPLAITSYNHGQGGMAKARSQHGNDIGRIVEHYDGKAFGFASRNYYAEFIAAREVASNAKRYFPEGVNYEAPWAYDRLVLHHSMPAEHVARHYGASASRLADLNLHWRGAVRDGRASLPAGSTVWLPQGSMKRVASQPPPVSVPIMLAREPKVAPKQEKSQTAVAMAKTSPSTARPTPAIRTASSGKKPAPEPRVAANKPKPDTRTAANKPKPTPETRAANKVRYHVVKPQETLYRVALLNGLSVAELRRLNKMSSNDNNIQAGQKLKVGI</sequence>
<feature type="region of interest" description="Disordered" evidence="2">
    <location>
        <begin position="419"/>
        <end position="487"/>
    </location>
</feature>
<feature type="compositionally biased region" description="Polar residues" evidence="2">
    <location>
        <begin position="38"/>
        <end position="54"/>
    </location>
</feature>
<dbReference type="SUPFAM" id="SSF53955">
    <property type="entry name" value="Lysozyme-like"/>
    <property type="match status" value="1"/>
</dbReference>
<dbReference type="InterPro" id="IPR023346">
    <property type="entry name" value="Lysozyme-like_dom_sf"/>
</dbReference>
<organism evidence="4 5">
    <name type="scientific">Thiocystis violascens (strain ATCC 17096 / DSM 198 / 6111)</name>
    <name type="common">Chromatium violascens</name>
    <dbReference type="NCBI Taxonomy" id="765911"/>
    <lineage>
        <taxon>Bacteria</taxon>
        <taxon>Pseudomonadati</taxon>
        <taxon>Pseudomonadota</taxon>
        <taxon>Gammaproteobacteria</taxon>
        <taxon>Chromatiales</taxon>
        <taxon>Chromatiaceae</taxon>
        <taxon>Thiocystis</taxon>
    </lineage>
</organism>
<gene>
    <name evidence="4" type="ordered locus">Thivi_4622</name>
</gene>